<dbReference type="InterPro" id="IPR036667">
    <property type="entry name" value="PTS_IIB_sorbose-sp_sf"/>
</dbReference>
<dbReference type="EMBL" id="JADKNH010000003">
    <property type="protein sequence ID" value="MBF4692521.1"/>
    <property type="molecule type" value="Genomic_DNA"/>
</dbReference>
<proteinExistence type="predicted"/>
<evidence type="ECO:0000256" key="6">
    <source>
        <dbReference type="ARBA" id="ARBA00022683"/>
    </source>
</evidence>
<dbReference type="PROSITE" id="PS51101">
    <property type="entry name" value="PTS_EIIB_TYPE_4"/>
    <property type="match status" value="1"/>
</dbReference>
<keyword evidence="2" id="KW-0813">Transport</keyword>
<keyword evidence="6" id="KW-0598">Phosphotransferase system</keyword>
<accession>A0ABR9ZRB7</accession>
<evidence type="ECO:0000256" key="5">
    <source>
        <dbReference type="ARBA" id="ARBA00022679"/>
    </source>
</evidence>
<evidence type="ECO:0000256" key="3">
    <source>
        <dbReference type="ARBA" id="ARBA00022490"/>
    </source>
</evidence>
<comment type="caution">
    <text evidence="9">The sequence shown here is derived from an EMBL/GenBank/DDBJ whole genome shotgun (WGS) entry which is preliminary data.</text>
</comment>
<keyword evidence="5" id="KW-0808">Transferase</keyword>
<evidence type="ECO:0000256" key="7">
    <source>
        <dbReference type="ARBA" id="ARBA00022777"/>
    </source>
</evidence>
<name>A0ABR9ZRB7_9FIRM</name>
<evidence type="ECO:0000259" key="8">
    <source>
        <dbReference type="PROSITE" id="PS51101"/>
    </source>
</evidence>
<dbReference type="Gene3D" id="3.40.35.10">
    <property type="entry name" value="Phosphotransferase system, sorbose subfamily IIB component"/>
    <property type="match status" value="1"/>
</dbReference>
<sequence>MIEMLRVDERLIHGQVAVSWTKVLNITHIILINNEVVQNEMQKMTLKMAVPNNVKFLIKDVPSGINLLNDPRTESIRLLVVVSNPSDALEISKNVKAIKLVNLGNYGLFPSKDGHPKTELATCVKVTEDEFQILKSIDALGFKIEAQLTPDANKKNINKILKGD</sequence>
<dbReference type="Proteomes" id="UP000614200">
    <property type="component" value="Unassembled WGS sequence"/>
</dbReference>
<organism evidence="9 10">
    <name type="scientific">Fusibacter ferrireducens</name>
    <dbReference type="NCBI Taxonomy" id="2785058"/>
    <lineage>
        <taxon>Bacteria</taxon>
        <taxon>Bacillati</taxon>
        <taxon>Bacillota</taxon>
        <taxon>Clostridia</taxon>
        <taxon>Eubacteriales</taxon>
        <taxon>Eubacteriales Family XII. Incertae Sedis</taxon>
        <taxon>Fusibacter</taxon>
    </lineage>
</organism>
<comment type="subcellular location">
    <subcellularLocation>
        <location evidence="1">Cytoplasm</location>
    </subcellularLocation>
</comment>
<reference evidence="9 10" key="1">
    <citation type="submission" date="2020-11" db="EMBL/GenBank/DDBJ databases">
        <title>Fusibacter basophilias sp. nov.</title>
        <authorList>
            <person name="Qiu D."/>
        </authorList>
    </citation>
    <scope>NUCLEOTIDE SEQUENCE [LARGE SCALE GENOMIC DNA]</scope>
    <source>
        <strain evidence="9 10">Q10-2</strain>
    </source>
</reference>
<dbReference type="Pfam" id="PF03830">
    <property type="entry name" value="PTSIIB_sorb"/>
    <property type="match status" value="1"/>
</dbReference>
<dbReference type="SUPFAM" id="SSF52728">
    <property type="entry name" value="PTS IIb component"/>
    <property type="match status" value="1"/>
</dbReference>
<evidence type="ECO:0000256" key="2">
    <source>
        <dbReference type="ARBA" id="ARBA00022448"/>
    </source>
</evidence>
<evidence type="ECO:0000256" key="4">
    <source>
        <dbReference type="ARBA" id="ARBA00022597"/>
    </source>
</evidence>
<protein>
    <submittedName>
        <fullName evidence="9">PTS sugar transporter subunit IIB</fullName>
    </submittedName>
</protein>
<evidence type="ECO:0000313" key="10">
    <source>
        <dbReference type="Proteomes" id="UP000614200"/>
    </source>
</evidence>
<keyword evidence="4 9" id="KW-0762">Sugar transport</keyword>
<evidence type="ECO:0000256" key="1">
    <source>
        <dbReference type="ARBA" id="ARBA00004496"/>
    </source>
</evidence>
<keyword evidence="7" id="KW-0418">Kinase</keyword>
<gene>
    <name evidence="9" type="ORF">ISU02_05300</name>
</gene>
<dbReference type="RefSeq" id="WP_194700766.1">
    <property type="nucleotide sequence ID" value="NZ_JADKNH010000003.1"/>
</dbReference>
<evidence type="ECO:0000313" key="9">
    <source>
        <dbReference type="EMBL" id="MBF4692521.1"/>
    </source>
</evidence>
<feature type="domain" description="PTS EIIB type-4" evidence="8">
    <location>
        <begin position="1"/>
        <end position="164"/>
    </location>
</feature>
<dbReference type="InterPro" id="IPR004720">
    <property type="entry name" value="PTS_IIB_sorbose-sp"/>
</dbReference>
<keyword evidence="3" id="KW-0963">Cytoplasm</keyword>
<keyword evidence="10" id="KW-1185">Reference proteome</keyword>